<dbReference type="OrthoDB" id="9803781at2"/>
<dbReference type="Gene3D" id="2.50.20.10">
    <property type="entry name" value="Lipoprotein localisation LolA/LolB/LppX"/>
    <property type="match status" value="1"/>
</dbReference>
<feature type="signal peptide" evidence="1">
    <location>
        <begin position="1"/>
        <end position="19"/>
    </location>
</feature>
<evidence type="ECO:0000259" key="2">
    <source>
        <dbReference type="Pfam" id="PF17131"/>
    </source>
</evidence>
<dbReference type="InterPro" id="IPR033399">
    <property type="entry name" value="TP_0789-like"/>
</dbReference>
<organism evidence="3 4">
    <name type="scientific">Arcicella aurantiaca</name>
    <dbReference type="NCBI Taxonomy" id="591202"/>
    <lineage>
        <taxon>Bacteria</taxon>
        <taxon>Pseudomonadati</taxon>
        <taxon>Bacteroidota</taxon>
        <taxon>Cytophagia</taxon>
        <taxon>Cytophagales</taxon>
        <taxon>Flectobacillaceae</taxon>
        <taxon>Arcicella</taxon>
    </lineage>
</organism>
<evidence type="ECO:0000313" key="3">
    <source>
        <dbReference type="EMBL" id="PWK17622.1"/>
    </source>
</evidence>
<evidence type="ECO:0000256" key="1">
    <source>
        <dbReference type="SAM" id="SignalP"/>
    </source>
</evidence>
<gene>
    <name evidence="3" type="ORF">LV89_04338</name>
</gene>
<dbReference type="Pfam" id="PF17131">
    <property type="entry name" value="LolA_like"/>
    <property type="match status" value="1"/>
</dbReference>
<comment type="caution">
    <text evidence="3">The sequence shown here is derived from an EMBL/GenBank/DDBJ whole genome shotgun (WGS) entry which is preliminary data.</text>
</comment>
<name>A0A316DJF5_9BACT</name>
<keyword evidence="4" id="KW-1185">Reference proteome</keyword>
<keyword evidence="1" id="KW-0732">Signal</keyword>
<dbReference type="Proteomes" id="UP000245489">
    <property type="component" value="Unassembled WGS sequence"/>
</dbReference>
<dbReference type="EMBL" id="QGGO01000034">
    <property type="protein sequence ID" value="PWK17622.1"/>
    <property type="molecule type" value="Genomic_DNA"/>
</dbReference>
<dbReference type="RefSeq" id="WP_158279652.1">
    <property type="nucleotide sequence ID" value="NZ_QGGO01000034.1"/>
</dbReference>
<feature type="domain" description="Uncharacterized protein TP-0789" evidence="2">
    <location>
        <begin position="75"/>
        <end position="254"/>
    </location>
</feature>
<accession>A0A316DJF5</accession>
<evidence type="ECO:0000313" key="4">
    <source>
        <dbReference type="Proteomes" id="UP000245489"/>
    </source>
</evidence>
<dbReference type="AlphaFoldDB" id="A0A316DJF5"/>
<sequence>MKNIIYISLFCLISMGIYAQNDAQKGYEIAKKTQENMSGYKKYYAEMDMVLTKENGKSFQRKVKTYHLEQPNFSEKTINIFDEPADVKGTKMFSQPDEKNTVDDQWLFLPALSKTKRIANENKSGPFMGSELAFEDLGSNKLTKFTYQFGGTKIRNGRECLILLMFPVSKYSGYHHVESWIDKERMLPIYSRYFDKRNELVKVLEEELRDFGKFSLPSKMKVHNEKTGRETVIVWKNFNFNVNIDEKFFNANVFETMN</sequence>
<feature type="chain" id="PRO_5016274179" evidence="1">
    <location>
        <begin position="20"/>
        <end position="258"/>
    </location>
</feature>
<protein>
    <submittedName>
        <fullName evidence="3">Outer membrane lipoprotein-sorting protein</fullName>
    </submittedName>
</protein>
<reference evidence="3 4" key="1">
    <citation type="submission" date="2018-05" db="EMBL/GenBank/DDBJ databases">
        <title>Genomic Encyclopedia of Archaeal and Bacterial Type Strains, Phase II (KMG-II): from individual species to whole genera.</title>
        <authorList>
            <person name="Goeker M."/>
        </authorList>
    </citation>
    <scope>NUCLEOTIDE SEQUENCE [LARGE SCALE GENOMIC DNA]</scope>
    <source>
        <strain evidence="3 4">DSM 22214</strain>
    </source>
</reference>
<keyword evidence="3" id="KW-0449">Lipoprotein</keyword>
<dbReference type="CDD" id="cd16329">
    <property type="entry name" value="LolA_like"/>
    <property type="match status" value="1"/>
</dbReference>
<proteinExistence type="predicted"/>